<dbReference type="EMBL" id="QWVS01000041">
    <property type="protein sequence ID" value="RID82882.1"/>
    <property type="molecule type" value="Genomic_DNA"/>
</dbReference>
<dbReference type="Proteomes" id="UP000266016">
    <property type="component" value="Unassembled WGS sequence"/>
</dbReference>
<dbReference type="AlphaFoldDB" id="A0A398AZA6"/>
<protein>
    <recommendedName>
        <fullName evidence="3">DUF3221 domain-containing protein</fullName>
    </recommendedName>
</protein>
<reference evidence="1 2" key="1">
    <citation type="submission" date="2018-08" db="EMBL/GenBank/DDBJ databases">
        <title>Bacillus jemisoniae sp. nov., Bacillus chryseoplanitiae sp. nov., Bacillus resnikiae sp. nov., and Bacillus frankliniae sp. nov., isolated from Viking spacecraft and associated surfaces.</title>
        <authorList>
            <person name="Seuylemezian A."/>
            <person name="Vaishampayan P."/>
        </authorList>
    </citation>
    <scope>NUCLEOTIDE SEQUENCE [LARGE SCALE GENOMIC DNA]</scope>
    <source>
        <strain evidence="1 2">MA001</strain>
    </source>
</reference>
<proteinExistence type="predicted"/>
<organism evidence="1 2">
    <name type="scientific">Peribacillus asahii</name>
    <dbReference type="NCBI Taxonomy" id="228899"/>
    <lineage>
        <taxon>Bacteria</taxon>
        <taxon>Bacillati</taxon>
        <taxon>Bacillota</taxon>
        <taxon>Bacilli</taxon>
        <taxon>Bacillales</taxon>
        <taxon>Bacillaceae</taxon>
        <taxon>Peribacillus</taxon>
    </lineage>
</organism>
<evidence type="ECO:0000313" key="1">
    <source>
        <dbReference type="EMBL" id="RID82882.1"/>
    </source>
</evidence>
<gene>
    <name evidence="1" type="ORF">D1953_17280</name>
</gene>
<evidence type="ECO:0000313" key="2">
    <source>
        <dbReference type="Proteomes" id="UP000266016"/>
    </source>
</evidence>
<keyword evidence="2" id="KW-1185">Reference proteome</keyword>
<evidence type="ECO:0008006" key="3">
    <source>
        <dbReference type="Google" id="ProtNLM"/>
    </source>
</evidence>
<dbReference type="RefSeq" id="WP_119118414.1">
    <property type="nucleotide sequence ID" value="NZ_QWVS01000041.1"/>
</dbReference>
<accession>A0A398AZA6</accession>
<sequence length="105" mass="11846">MYKKAIILVMLSSILLVLVLVRVHTTAPVNNTNTKSNDFSEYTTVEYKITNINGNQYYGKGSDGTEIRFSDKNILSGDNIQVHDKVICYFEKNNLGKGLVKVEKK</sequence>
<name>A0A398AZA6_9BACI</name>
<comment type="caution">
    <text evidence="1">The sequence shown here is derived from an EMBL/GenBank/DDBJ whole genome shotgun (WGS) entry which is preliminary data.</text>
</comment>